<keyword evidence="2" id="KW-0858">Xylan degradation</keyword>
<feature type="site" description="Important for catalytic activity, responsible for pKa modulation of the active site Glu and correct orientation of both the proton donor and substrate" evidence="6">
    <location>
        <position position="173"/>
    </location>
</feature>
<proteinExistence type="inferred from homology"/>
<evidence type="ECO:0000256" key="4">
    <source>
        <dbReference type="ARBA" id="ARBA00023277"/>
    </source>
</evidence>
<protein>
    <submittedName>
        <fullName evidence="9">Glycoside hydrolase</fullName>
    </submittedName>
</protein>
<dbReference type="SUPFAM" id="SSF75005">
    <property type="entry name" value="Arabinanase/levansucrase/invertase"/>
    <property type="match status" value="1"/>
</dbReference>
<feature type="chain" id="PRO_5017225721" evidence="8">
    <location>
        <begin position="28"/>
        <end position="348"/>
    </location>
</feature>
<sequence length="348" mass="38213">MSAKRSSLTTGLAAVLLSACVSQGAPAANEPRLPGANPLFSDVFTADPAPMVHDGRVYLYVGHDEAGPDQMFNITEWLVYSSDDMRNWTAHGPVMKPTDFAWAKRDAWASEVEEKDGKFYFYTTVEHDDTDPGKAVGVAVSDSPTGPFVDARGSALISNSMTKMAAHSWDDIDPTVFQDDDGTAWLWWGNQILYYAKLAPNMIELDGPIQTLDIAPYEEGPWIHKHNGTYYLLYAAIDRSVSEDEQIHYATAPSITGPWTLQGMLTGSGENSFTIHPGTVEFEGQWYLFYHDASQTIDGVPGALGRRSVRVEYLYHNEDGTLQPVEQTLEGISVPPQPAPASQSTEEG</sequence>
<gene>
    <name evidence="9" type="ORF">D1223_02305</name>
</gene>
<evidence type="ECO:0000256" key="7">
    <source>
        <dbReference type="RuleBase" id="RU361187"/>
    </source>
</evidence>
<evidence type="ECO:0000256" key="6">
    <source>
        <dbReference type="PIRSR" id="PIRSR606710-2"/>
    </source>
</evidence>
<evidence type="ECO:0000256" key="8">
    <source>
        <dbReference type="SAM" id="SignalP"/>
    </source>
</evidence>
<keyword evidence="4" id="KW-0119">Carbohydrate metabolism</keyword>
<dbReference type="AlphaFoldDB" id="A0A399RLZ9"/>
<dbReference type="PROSITE" id="PS51257">
    <property type="entry name" value="PROKAR_LIPOPROTEIN"/>
    <property type="match status" value="1"/>
</dbReference>
<comment type="caution">
    <text evidence="9">The sequence shown here is derived from an EMBL/GenBank/DDBJ whole genome shotgun (WGS) entry which is preliminary data.</text>
</comment>
<evidence type="ECO:0000256" key="5">
    <source>
        <dbReference type="ARBA" id="ARBA00023295"/>
    </source>
</evidence>
<dbReference type="InterPro" id="IPR006710">
    <property type="entry name" value="Glyco_hydro_43"/>
</dbReference>
<organism evidence="9 10">
    <name type="scientific">Henriciella mobilis</name>
    <dbReference type="NCBI Taxonomy" id="2305467"/>
    <lineage>
        <taxon>Bacteria</taxon>
        <taxon>Pseudomonadati</taxon>
        <taxon>Pseudomonadota</taxon>
        <taxon>Alphaproteobacteria</taxon>
        <taxon>Hyphomonadales</taxon>
        <taxon>Hyphomonadaceae</taxon>
        <taxon>Henriciella</taxon>
    </lineage>
</organism>
<name>A0A399RLZ9_9PROT</name>
<keyword evidence="2" id="KW-0624">Polysaccharide degradation</keyword>
<keyword evidence="10" id="KW-1185">Reference proteome</keyword>
<dbReference type="RefSeq" id="WP_119374787.1">
    <property type="nucleotide sequence ID" value="NZ_QWFX01000005.1"/>
</dbReference>
<evidence type="ECO:0000256" key="3">
    <source>
        <dbReference type="ARBA" id="ARBA00022801"/>
    </source>
</evidence>
<evidence type="ECO:0000313" key="9">
    <source>
        <dbReference type="EMBL" id="RIJ32706.1"/>
    </source>
</evidence>
<dbReference type="GO" id="GO:0045493">
    <property type="term" value="P:xylan catabolic process"/>
    <property type="evidence" value="ECO:0007669"/>
    <property type="project" value="UniProtKB-KW"/>
</dbReference>
<accession>A0A399RLZ9</accession>
<dbReference type="GO" id="GO:0004553">
    <property type="term" value="F:hydrolase activity, hydrolyzing O-glycosyl compounds"/>
    <property type="evidence" value="ECO:0007669"/>
    <property type="project" value="InterPro"/>
</dbReference>
<dbReference type="InterPro" id="IPR052176">
    <property type="entry name" value="Glycosyl_Hydrlase_43_Enz"/>
</dbReference>
<keyword evidence="3 7" id="KW-0378">Hydrolase</keyword>
<dbReference type="EMBL" id="QWFX01000005">
    <property type="protein sequence ID" value="RIJ32706.1"/>
    <property type="molecule type" value="Genomic_DNA"/>
</dbReference>
<comment type="similarity">
    <text evidence="1 7">Belongs to the glycosyl hydrolase 43 family.</text>
</comment>
<reference evidence="9 10" key="1">
    <citation type="submission" date="2018-08" db="EMBL/GenBank/DDBJ databases">
        <title>Henriciella mobilis sp. nov., isolated from seawater.</title>
        <authorList>
            <person name="Cheng H."/>
            <person name="Wu Y.-H."/>
            <person name="Xu X.-W."/>
            <person name="Guo L.-L."/>
        </authorList>
    </citation>
    <scope>NUCLEOTIDE SEQUENCE [LARGE SCALE GENOMIC DNA]</scope>
    <source>
        <strain evidence="9 10">JN25</strain>
    </source>
</reference>
<feature type="signal peptide" evidence="8">
    <location>
        <begin position="1"/>
        <end position="27"/>
    </location>
</feature>
<dbReference type="Proteomes" id="UP000266385">
    <property type="component" value="Unassembled WGS sequence"/>
</dbReference>
<dbReference type="PANTHER" id="PTHR43772:SF2">
    <property type="entry name" value="PUTATIVE (AFU_ORTHOLOGUE AFUA_2G04480)-RELATED"/>
    <property type="match status" value="1"/>
</dbReference>
<dbReference type="Gene3D" id="2.115.10.20">
    <property type="entry name" value="Glycosyl hydrolase domain, family 43"/>
    <property type="match status" value="1"/>
</dbReference>
<keyword evidence="8" id="KW-0732">Signal</keyword>
<dbReference type="Pfam" id="PF04616">
    <property type="entry name" value="Glyco_hydro_43"/>
    <property type="match status" value="1"/>
</dbReference>
<keyword evidence="5 7" id="KW-0326">Glycosidase</keyword>
<dbReference type="InterPro" id="IPR023296">
    <property type="entry name" value="Glyco_hydro_beta-prop_sf"/>
</dbReference>
<evidence type="ECO:0000256" key="1">
    <source>
        <dbReference type="ARBA" id="ARBA00009865"/>
    </source>
</evidence>
<evidence type="ECO:0000313" key="10">
    <source>
        <dbReference type="Proteomes" id="UP000266385"/>
    </source>
</evidence>
<dbReference type="OrthoDB" id="9760116at2"/>
<evidence type="ECO:0000256" key="2">
    <source>
        <dbReference type="ARBA" id="ARBA00022651"/>
    </source>
</evidence>
<dbReference type="CDD" id="cd18618">
    <property type="entry name" value="GH43_Xsa43E-like"/>
    <property type="match status" value="1"/>
</dbReference>
<dbReference type="PANTHER" id="PTHR43772">
    <property type="entry name" value="ENDO-1,4-BETA-XYLANASE"/>
    <property type="match status" value="1"/>
</dbReference>